<organism evidence="2 3">
    <name type="scientific">Gloeocapsopsis crepidinum LEGE 06123</name>
    <dbReference type="NCBI Taxonomy" id="588587"/>
    <lineage>
        <taxon>Bacteria</taxon>
        <taxon>Bacillati</taxon>
        <taxon>Cyanobacteriota</taxon>
        <taxon>Cyanophyceae</taxon>
        <taxon>Oscillatoriophycideae</taxon>
        <taxon>Chroococcales</taxon>
        <taxon>Chroococcaceae</taxon>
        <taxon>Gloeocapsopsis</taxon>
    </lineage>
</organism>
<dbReference type="EMBL" id="JADEWN010000013">
    <property type="protein sequence ID" value="MBE9190220.1"/>
    <property type="molecule type" value="Genomic_DNA"/>
</dbReference>
<accession>A0ABR9UQ88</accession>
<keyword evidence="1" id="KW-0732">Signal</keyword>
<name>A0ABR9UQ88_9CHRO</name>
<feature type="chain" id="PRO_5045243750" evidence="1">
    <location>
        <begin position="22"/>
        <end position="530"/>
    </location>
</feature>
<dbReference type="RefSeq" id="WP_193931414.1">
    <property type="nucleotide sequence ID" value="NZ_CAWPMZ010000028.1"/>
</dbReference>
<proteinExistence type="predicted"/>
<evidence type="ECO:0000313" key="3">
    <source>
        <dbReference type="Proteomes" id="UP000651156"/>
    </source>
</evidence>
<gene>
    <name evidence="2" type="ORF">IQ230_07560</name>
</gene>
<keyword evidence="3" id="KW-1185">Reference proteome</keyword>
<evidence type="ECO:0000313" key="2">
    <source>
        <dbReference type="EMBL" id="MBE9190220.1"/>
    </source>
</evidence>
<evidence type="ECO:0000256" key="1">
    <source>
        <dbReference type="SAM" id="SignalP"/>
    </source>
</evidence>
<sequence>MKKIITFLSTIWLLNACNAYTTIGSANHSCPKPTETLVKQNSQTGYFDYSDYQIRNVVNDANTINFQTAKYDFIFCRANSSWTVQSGTLPSNLQLPQNYSEAVKEIVNPLFKSVNFDGRAYQYRVLLEPNYTLSEDDLLSRPEVSPEDDKVVFELITSDQQPQQKILYTLKDLQASAIRNGYSGTGTKLGIPQITAAVTNGQRIWWSIAFEQGEGNSGITTIVSYEPQTDQFTLFQPQEIASQQITDLVVTGDADAPTLWLGTKISGEGNPHIPAYGLVAYRPDLANPNSGSLNAYTVHNSPLVGAIPTQLEVAGDTLWVGTGNGVCQLQWQAAENPDRWLCWRFALMAKLPAEVPIYRGLLEKTPAATLSNTQGGEIEILWSHPLDYETRQSRYEVRYEPGFIVTLNEGVRTEQFPQLIPPGKPAIDWAGSEWHWQGDRFVRGWDEVAQNEFGGGPRGITTSMIVEPNRPSNFNAVRGDLELIEISENATTLKYYSGWVEENLLNPYLTVVPQAKQTQPNPLTSGTSPN</sequence>
<reference evidence="2 3" key="1">
    <citation type="submission" date="2020-10" db="EMBL/GenBank/DDBJ databases">
        <authorList>
            <person name="Castelo-Branco R."/>
            <person name="Eusebio N."/>
            <person name="Adriana R."/>
            <person name="Vieira A."/>
            <person name="Brugerolle De Fraissinette N."/>
            <person name="Rezende De Castro R."/>
            <person name="Schneider M.P."/>
            <person name="Vasconcelos V."/>
            <person name="Leao P.N."/>
        </authorList>
    </citation>
    <scope>NUCLEOTIDE SEQUENCE [LARGE SCALE GENOMIC DNA]</scope>
    <source>
        <strain evidence="2 3">LEGE 06123</strain>
    </source>
</reference>
<comment type="caution">
    <text evidence="2">The sequence shown here is derived from an EMBL/GenBank/DDBJ whole genome shotgun (WGS) entry which is preliminary data.</text>
</comment>
<feature type="signal peptide" evidence="1">
    <location>
        <begin position="1"/>
        <end position="21"/>
    </location>
</feature>
<dbReference type="Proteomes" id="UP000651156">
    <property type="component" value="Unassembled WGS sequence"/>
</dbReference>
<protein>
    <submittedName>
        <fullName evidence="2">Uncharacterized protein</fullName>
    </submittedName>
</protein>